<evidence type="ECO:0000313" key="1">
    <source>
        <dbReference type="EMBL" id="GIE25714.1"/>
    </source>
</evidence>
<accession>A0ABQ4A4G0</accession>
<organism evidence="1 2">
    <name type="scientific">Winogradskya humida</name>
    <dbReference type="NCBI Taxonomy" id="113566"/>
    <lineage>
        <taxon>Bacteria</taxon>
        <taxon>Bacillati</taxon>
        <taxon>Actinomycetota</taxon>
        <taxon>Actinomycetes</taxon>
        <taxon>Micromonosporales</taxon>
        <taxon>Micromonosporaceae</taxon>
        <taxon>Winogradskya</taxon>
    </lineage>
</organism>
<keyword evidence="2" id="KW-1185">Reference proteome</keyword>
<gene>
    <name evidence="1" type="ORF">Ahu01nite_088160</name>
</gene>
<dbReference type="EMBL" id="BOMN01000126">
    <property type="protein sequence ID" value="GIE25714.1"/>
    <property type="molecule type" value="Genomic_DNA"/>
</dbReference>
<dbReference type="Proteomes" id="UP000603200">
    <property type="component" value="Unassembled WGS sequence"/>
</dbReference>
<evidence type="ECO:0000313" key="2">
    <source>
        <dbReference type="Proteomes" id="UP000603200"/>
    </source>
</evidence>
<name>A0ABQ4A4G0_9ACTN</name>
<comment type="caution">
    <text evidence="1">The sequence shown here is derived from an EMBL/GenBank/DDBJ whole genome shotgun (WGS) entry which is preliminary data.</text>
</comment>
<proteinExistence type="predicted"/>
<protein>
    <submittedName>
        <fullName evidence="1">Uncharacterized protein</fullName>
    </submittedName>
</protein>
<sequence>MRGWAGALGRRRYGGPVAVNSMGSLPESITLAETVDAARDTLQDLLGVDVVPQLDVFHRRRGGDGRLTDDLERLLGRDELEAVRLGGPRVPAGVDDDEHYEIGAEGFPWRIWLMVFRCDEDYADDLTELAGRHVAWLDFTPARTPVMVVTSIGLALGAARRRGGYFDTQLQLAPELGVGTAVPAERALALTRLEEVRGETYETACERFLDVYSAARPGGAR</sequence>
<reference evidence="1 2" key="1">
    <citation type="submission" date="2021-01" db="EMBL/GenBank/DDBJ databases">
        <title>Whole genome shotgun sequence of Actinoplanes humidus NBRC 14915.</title>
        <authorList>
            <person name="Komaki H."/>
            <person name="Tamura T."/>
        </authorList>
    </citation>
    <scope>NUCLEOTIDE SEQUENCE [LARGE SCALE GENOMIC DNA]</scope>
    <source>
        <strain evidence="1 2">NBRC 14915</strain>
    </source>
</reference>